<dbReference type="Proteomes" id="UP000187464">
    <property type="component" value="Chromosome I"/>
</dbReference>
<keyword evidence="5 7" id="KW-0472">Membrane</keyword>
<evidence type="ECO:0000256" key="3">
    <source>
        <dbReference type="ARBA" id="ARBA00022452"/>
    </source>
</evidence>
<sequence>MKQVKFGFRRKRIQIIVMICSVQLFSLWESNAQAITIHQTDKSVREIIRVIEATSDMVFFYNNKDIDLNRKVTLKVSNESIKNVLDLLFAGTQSTYKIDGRQIYIMKKPGEKENAVLQQKKTVTITGTIVDKSGESIIGANIVEKGTTNGTVTDVNGNFSLQVEEGATLHVSYIGYLSQDINTAGKTRFEIVLQEDTQALDELVVVGYGVMRKSDVTGSIAQIRSEEINNYPSTNIMQALSGKSPGVQVMQNSGAPGATMSIRIRGANSIQGSNEPLYVIDGFPIANQTILNNSDIESIEILKDASATAIYGSRGANGVVLITTKQGRAGAAIVDLETSYSLQSIISRMDLMNAQEYATFYNIQQLNDTGKEYFTSDQIQNFGIGTDWQSLAFRQAPLLTTSLNVSGGNEKTRYSISGSVFNQEGIIEGSNYDRYSIRTNIDHELSKYFGITLSSTLSRLDTERKDSGGGSRGTSLIGSTLAAAPTLSPYTENGDYTTLAIAYPFVATDIINPLNFIYETSSHIKANIALVNAALEFKPIQNVLVKISGGVENRDDRTDNYTTTNYFRSTGSASVSATQYTSLLNENTISYINTFKDIHHLSAVAGFTYQDFLNTSLSGSSSGFLSNDFQSYNLAAGENPGIPGSNYTKSLLLSYLGRINYNLDNKYLLTVSFRADGSSRFSAGNKWGYFPSTALAWRISEEEFLKDNAVVSNLKFRTSWGMTGSQAISPYVTLNQLSSDKVVFDDALNATFAPTNRLPGNLKWETTSQLNAGIDLGIWNNRLNLVADYYIKDTRDLLNTVRLPSSLGWTNTIQNVGKVQNKGFELGLDALLLEGPFYWNVNTNISFNRNRVLKLYNGEDILGPTSGALSLSGNVNILREGQPIGIFYGYKEDGYDEDGFIKYKDLNGDGAFNQEDRTYIGNPNPDFIYGLRSDMSWKNFELSLFLQGSYGNDLLNISKMSYAYDYGFGLNMIKDVLNNHWSENNPTAKYPKISYYTKYQMSDRFVEDGSYLRVKNIQLTYKLPLNKLKADWMKALQIYVSAQNLLTFTNYSGWDPEVNARGGSNSTILGIDDNVYPNSKTFTFGLRAQF</sequence>
<dbReference type="Gene3D" id="2.40.170.20">
    <property type="entry name" value="TonB-dependent receptor, beta-barrel domain"/>
    <property type="match status" value="1"/>
</dbReference>
<dbReference type="InterPro" id="IPR012910">
    <property type="entry name" value="Plug_dom"/>
</dbReference>
<dbReference type="InterPro" id="IPR037066">
    <property type="entry name" value="Plug_dom_sf"/>
</dbReference>
<dbReference type="SMART" id="SM00965">
    <property type="entry name" value="STN"/>
    <property type="match status" value="1"/>
</dbReference>
<dbReference type="RefSeq" id="WP_154670965.1">
    <property type="nucleotide sequence ID" value="NZ_LT605205.1"/>
</dbReference>
<dbReference type="InterPro" id="IPR036942">
    <property type="entry name" value="Beta-barrel_TonB_sf"/>
</dbReference>
<dbReference type="FunFam" id="2.60.40.1120:FF:000003">
    <property type="entry name" value="Outer membrane protein Omp121"/>
    <property type="match status" value="1"/>
</dbReference>
<dbReference type="Gene3D" id="2.170.130.10">
    <property type="entry name" value="TonB-dependent receptor, plug domain"/>
    <property type="match status" value="1"/>
</dbReference>
<evidence type="ECO:0000256" key="7">
    <source>
        <dbReference type="PROSITE-ProRule" id="PRU01360"/>
    </source>
</evidence>
<dbReference type="NCBIfam" id="TIGR04056">
    <property type="entry name" value="OMP_RagA_SusC"/>
    <property type="match status" value="1"/>
</dbReference>
<evidence type="ECO:0000256" key="5">
    <source>
        <dbReference type="ARBA" id="ARBA00023136"/>
    </source>
</evidence>
<dbReference type="InterPro" id="IPR023997">
    <property type="entry name" value="TonB-dep_OMP_SusC/RagA_CS"/>
</dbReference>
<dbReference type="Pfam" id="PF07715">
    <property type="entry name" value="Plug"/>
    <property type="match status" value="1"/>
</dbReference>
<evidence type="ECO:0000256" key="2">
    <source>
        <dbReference type="ARBA" id="ARBA00022448"/>
    </source>
</evidence>
<dbReference type="GO" id="GO:0009279">
    <property type="term" value="C:cell outer membrane"/>
    <property type="evidence" value="ECO:0007669"/>
    <property type="project" value="UniProtKB-SubCell"/>
</dbReference>
<dbReference type="AlphaFoldDB" id="A0A1R3T5M9"/>
<evidence type="ECO:0000313" key="9">
    <source>
        <dbReference type="EMBL" id="SCD19887.1"/>
    </source>
</evidence>
<protein>
    <submittedName>
        <fullName evidence="9">SusC/RagA family</fullName>
    </submittedName>
</protein>
<feature type="domain" description="Secretin/TonB short N-terminal" evidence="8">
    <location>
        <begin position="57"/>
        <end position="108"/>
    </location>
</feature>
<dbReference type="InterPro" id="IPR039426">
    <property type="entry name" value="TonB-dep_rcpt-like"/>
</dbReference>
<dbReference type="PROSITE" id="PS52016">
    <property type="entry name" value="TONB_DEPENDENT_REC_3"/>
    <property type="match status" value="1"/>
</dbReference>
<name>A0A1R3T5M9_9BACT</name>
<keyword evidence="10" id="KW-1185">Reference proteome</keyword>
<dbReference type="NCBIfam" id="TIGR04057">
    <property type="entry name" value="SusC_RagA_signa"/>
    <property type="match status" value="1"/>
</dbReference>
<dbReference type="FunFam" id="2.170.130.10:FF:000008">
    <property type="entry name" value="SusC/RagA family TonB-linked outer membrane protein"/>
    <property type="match status" value="1"/>
</dbReference>
<accession>A0A1R3T5M9</accession>
<evidence type="ECO:0000256" key="6">
    <source>
        <dbReference type="ARBA" id="ARBA00023237"/>
    </source>
</evidence>
<dbReference type="Gene3D" id="2.60.40.1120">
    <property type="entry name" value="Carboxypeptidase-like, regulatory domain"/>
    <property type="match status" value="1"/>
</dbReference>
<keyword evidence="6 7" id="KW-0998">Cell outer membrane</keyword>
<dbReference type="Pfam" id="PF07660">
    <property type="entry name" value="STN"/>
    <property type="match status" value="1"/>
</dbReference>
<dbReference type="SUPFAM" id="SSF49464">
    <property type="entry name" value="Carboxypeptidase regulatory domain-like"/>
    <property type="match status" value="1"/>
</dbReference>
<dbReference type="SUPFAM" id="SSF56935">
    <property type="entry name" value="Porins"/>
    <property type="match status" value="1"/>
</dbReference>
<dbReference type="KEGG" id="psac:PSM36_1062"/>
<comment type="similarity">
    <text evidence="7">Belongs to the TonB-dependent receptor family.</text>
</comment>
<dbReference type="InterPro" id="IPR008969">
    <property type="entry name" value="CarboxyPept-like_regulatory"/>
</dbReference>
<keyword evidence="2 7" id="KW-0813">Transport</keyword>
<keyword evidence="3 7" id="KW-1134">Transmembrane beta strand</keyword>
<evidence type="ECO:0000313" key="10">
    <source>
        <dbReference type="Proteomes" id="UP000187464"/>
    </source>
</evidence>
<dbReference type="InterPro" id="IPR011662">
    <property type="entry name" value="Secretin/TonB_short_N"/>
</dbReference>
<proteinExistence type="inferred from homology"/>
<evidence type="ECO:0000256" key="4">
    <source>
        <dbReference type="ARBA" id="ARBA00022692"/>
    </source>
</evidence>
<reference evidence="9 10" key="1">
    <citation type="submission" date="2016-08" db="EMBL/GenBank/DDBJ databases">
        <authorList>
            <person name="Seilhamer J.J."/>
        </authorList>
    </citation>
    <scope>NUCLEOTIDE SEQUENCE [LARGE SCALE GENOMIC DNA]</scope>
    <source>
        <strain evidence="9">M3/6</strain>
    </source>
</reference>
<comment type="subcellular location">
    <subcellularLocation>
        <location evidence="1 7">Cell outer membrane</location>
        <topology evidence="1 7">Multi-pass membrane protein</topology>
    </subcellularLocation>
</comment>
<dbReference type="Gene3D" id="3.55.50.30">
    <property type="match status" value="1"/>
</dbReference>
<evidence type="ECO:0000259" key="8">
    <source>
        <dbReference type="SMART" id="SM00965"/>
    </source>
</evidence>
<gene>
    <name evidence="9" type="ORF">PSM36_1062</name>
</gene>
<organism evidence="9 10">
    <name type="scientific">Proteiniphilum saccharofermentans</name>
    <dbReference type="NCBI Taxonomy" id="1642647"/>
    <lineage>
        <taxon>Bacteria</taxon>
        <taxon>Pseudomonadati</taxon>
        <taxon>Bacteroidota</taxon>
        <taxon>Bacteroidia</taxon>
        <taxon>Bacteroidales</taxon>
        <taxon>Dysgonomonadaceae</taxon>
        <taxon>Proteiniphilum</taxon>
    </lineage>
</organism>
<dbReference type="InterPro" id="IPR023996">
    <property type="entry name" value="TonB-dep_OMP_SusC/RagA"/>
</dbReference>
<evidence type="ECO:0000256" key="1">
    <source>
        <dbReference type="ARBA" id="ARBA00004571"/>
    </source>
</evidence>
<dbReference type="STRING" id="1642647.PSM36_1062"/>
<keyword evidence="4 7" id="KW-0812">Transmembrane</keyword>
<dbReference type="EMBL" id="LT605205">
    <property type="protein sequence ID" value="SCD19887.1"/>
    <property type="molecule type" value="Genomic_DNA"/>
</dbReference>
<dbReference type="Pfam" id="PF13715">
    <property type="entry name" value="CarbopepD_reg_2"/>
    <property type="match status" value="1"/>
</dbReference>